<dbReference type="PANTHER" id="PTHR43479:SF22">
    <property type="entry name" value="TRANSCRIPTIONAL REGULATOR, TETR FAMILY"/>
    <property type="match status" value="1"/>
</dbReference>
<dbReference type="PRINTS" id="PR00455">
    <property type="entry name" value="HTHTETR"/>
</dbReference>
<dbReference type="PROSITE" id="PS50977">
    <property type="entry name" value="HTH_TETR_2"/>
    <property type="match status" value="1"/>
</dbReference>
<dbReference type="GO" id="GO:0003677">
    <property type="term" value="F:DNA binding"/>
    <property type="evidence" value="ECO:0007669"/>
    <property type="project" value="UniProtKB-UniRule"/>
</dbReference>
<dbReference type="Gene3D" id="1.10.357.10">
    <property type="entry name" value="Tetracycline Repressor, domain 2"/>
    <property type="match status" value="1"/>
</dbReference>
<feature type="DNA-binding region" description="H-T-H motif" evidence="5">
    <location>
        <begin position="25"/>
        <end position="44"/>
    </location>
</feature>
<gene>
    <name evidence="7" type="ORF">FZD51_11345</name>
</gene>
<dbReference type="PROSITE" id="PS01081">
    <property type="entry name" value="HTH_TETR_1"/>
    <property type="match status" value="1"/>
</dbReference>
<dbReference type="InterPro" id="IPR023772">
    <property type="entry name" value="DNA-bd_HTH_TetR-type_CS"/>
</dbReference>
<reference evidence="7 8" key="1">
    <citation type="submission" date="2019-08" db="EMBL/GenBank/DDBJ databases">
        <title>Bacillus genomes from the desert of Cuatro Cienegas, Coahuila.</title>
        <authorList>
            <person name="Olmedo-Alvarez G."/>
        </authorList>
    </citation>
    <scope>NUCLEOTIDE SEQUENCE [LARGE SCALE GENOMIC DNA]</scope>
    <source>
        <strain evidence="7 8">CH446_14T</strain>
    </source>
</reference>
<protein>
    <submittedName>
        <fullName evidence="7">TetR/AcrR family transcriptional regulator</fullName>
    </submittedName>
</protein>
<dbReference type="InterPro" id="IPR009057">
    <property type="entry name" value="Homeodomain-like_sf"/>
</dbReference>
<evidence type="ECO:0000256" key="4">
    <source>
        <dbReference type="ARBA" id="ARBA00023163"/>
    </source>
</evidence>
<sequence>MMNKREAILETAVELFAEKGYSQTSMQEIADGVGIAKGSLYSFFSSKEDLIISIYEHYQQLVFERVLVIGLDGDLEPKRKLEKQFSAQFEGIIEYKAYMKMQMRGETAVNSVKIAGMEHRMRGRLFSWLQKSLTELYGEKIRTYQWDLLFMIQSIYRTYMMLMVSDQAKIEPDDIGVHLVRQLDAVANDFLEKGGNPVLTDEMMKHFVVHMDKEGAFVSFEKREQAWKDLYQKLNNLEPQKSSWLKEIANRISEETKKSNPEKIILEGLFALLKGEGDIQKEARELEGEILND</sequence>
<keyword evidence="2" id="KW-0805">Transcription regulation</keyword>
<dbReference type="PANTHER" id="PTHR43479">
    <property type="entry name" value="ACREF/ENVCD OPERON REPRESSOR-RELATED"/>
    <property type="match status" value="1"/>
</dbReference>
<keyword evidence="1" id="KW-0678">Repressor</keyword>
<evidence type="ECO:0000256" key="5">
    <source>
        <dbReference type="PROSITE-ProRule" id="PRU00335"/>
    </source>
</evidence>
<feature type="domain" description="HTH tetR-type" evidence="6">
    <location>
        <begin position="2"/>
        <end position="62"/>
    </location>
</feature>
<evidence type="ECO:0000256" key="3">
    <source>
        <dbReference type="ARBA" id="ARBA00023125"/>
    </source>
</evidence>
<keyword evidence="3 5" id="KW-0238">DNA-binding</keyword>
<evidence type="ECO:0000256" key="2">
    <source>
        <dbReference type="ARBA" id="ARBA00023015"/>
    </source>
</evidence>
<comment type="caution">
    <text evidence="7">The sequence shown here is derived from an EMBL/GenBank/DDBJ whole genome shotgun (WGS) entry which is preliminary data.</text>
</comment>
<dbReference type="RefSeq" id="WP_148974890.1">
    <property type="nucleotide sequence ID" value="NZ_JBNIKT010000004.1"/>
</dbReference>
<evidence type="ECO:0000256" key="1">
    <source>
        <dbReference type="ARBA" id="ARBA00022491"/>
    </source>
</evidence>
<dbReference type="InterPro" id="IPR001647">
    <property type="entry name" value="HTH_TetR"/>
</dbReference>
<accession>A0A5D4RDI5</accession>
<name>A0A5D4RDI5_9BACI</name>
<proteinExistence type="predicted"/>
<dbReference type="Pfam" id="PF00440">
    <property type="entry name" value="TetR_N"/>
    <property type="match status" value="1"/>
</dbReference>
<dbReference type="Proteomes" id="UP000322139">
    <property type="component" value="Unassembled WGS sequence"/>
</dbReference>
<evidence type="ECO:0000313" key="8">
    <source>
        <dbReference type="Proteomes" id="UP000322139"/>
    </source>
</evidence>
<dbReference type="InterPro" id="IPR050624">
    <property type="entry name" value="HTH-type_Tx_Regulator"/>
</dbReference>
<dbReference type="AlphaFoldDB" id="A0A5D4RDI5"/>
<dbReference type="SUPFAM" id="SSF46689">
    <property type="entry name" value="Homeodomain-like"/>
    <property type="match status" value="1"/>
</dbReference>
<dbReference type="EMBL" id="VTER01000006">
    <property type="protein sequence ID" value="TYS47542.1"/>
    <property type="molecule type" value="Genomic_DNA"/>
</dbReference>
<keyword evidence="4" id="KW-0804">Transcription</keyword>
<evidence type="ECO:0000259" key="6">
    <source>
        <dbReference type="PROSITE" id="PS50977"/>
    </source>
</evidence>
<organism evidence="7 8">
    <name type="scientific">Bacillus infantis</name>
    <dbReference type="NCBI Taxonomy" id="324767"/>
    <lineage>
        <taxon>Bacteria</taxon>
        <taxon>Bacillati</taxon>
        <taxon>Bacillota</taxon>
        <taxon>Bacilli</taxon>
        <taxon>Bacillales</taxon>
        <taxon>Bacillaceae</taxon>
        <taxon>Bacillus</taxon>
    </lineage>
</organism>
<dbReference type="GO" id="GO:0045892">
    <property type="term" value="P:negative regulation of DNA-templated transcription"/>
    <property type="evidence" value="ECO:0007669"/>
    <property type="project" value="UniProtKB-ARBA"/>
</dbReference>
<dbReference type="FunFam" id="1.10.10.60:FF:000141">
    <property type="entry name" value="TetR family transcriptional regulator"/>
    <property type="match status" value="1"/>
</dbReference>
<evidence type="ECO:0000313" key="7">
    <source>
        <dbReference type="EMBL" id="TYS47542.1"/>
    </source>
</evidence>